<dbReference type="PROSITE" id="PS51257">
    <property type="entry name" value="PROKAR_LIPOPROTEIN"/>
    <property type="match status" value="1"/>
</dbReference>
<feature type="compositionally biased region" description="Low complexity" evidence="1">
    <location>
        <begin position="328"/>
        <end position="348"/>
    </location>
</feature>
<feature type="region of interest" description="Disordered" evidence="1">
    <location>
        <begin position="97"/>
        <end position="130"/>
    </location>
</feature>
<proteinExistence type="predicted"/>
<name>A0A2Y9BUQ1_9MICO</name>
<feature type="compositionally biased region" description="Low complexity" evidence="1">
    <location>
        <begin position="357"/>
        <end position="371"/>
    </location>
</feature>
<accession>A0A2Y9BUQ1</accession>
<protein>
    <recommendedName>
        <fullName evidence="4">Lipoprotein</fullName>
    </recommendedName>
</protein>
<sequence length="371" mass="37765">MTSRGYGSAMNLRRSAGATAVAFALVGGLAGCGSQHLAGGSTTAPTATSTSVVPPTAKRSATELVTAMRASAAKAASFQASGTIEFDFGDFVADSSTDESGSQTSVGSVPVPQDSDLTSLPESTSAPSSQKVEVITVSVAGAMDGSSVELTTSRADFGKQTTRYVGDTSYLRADKGFFDSQATEQYDVSSSQSTSVPAPMSKYADKWISYRDPAGSTAPEKHTMKQLLDETISAKHLSDSTVAAGTVTAIVDEGVPAYRVKIGANELIIAADDASTLRYIALSEDHETQRLRFSHWNDVAAFTAPAGAIPSSQIPGWDPVEADGFGGSDSDSGSGSSDGYDPSASASGYTGDGSLTGDGSATAGWATSTAG</sequence>
<gene>
    <name evidence="2" type="ORF">SAMN04489750_3472</name>
</gene>
<dbReference type="EMBL" id="UESZ01000001">
    <property type="protein sequence ID" value="SSA36092.1"/>
    <property type="molecule type" value="Genomic_DNA"/>
</dbReference>
<evidence type="ECO:0000256" key="1">
    <source>
        <dbReference type="SAM" id="MobiDB-lite"/>
    </source>
</evidence>
<evidence type="ECO:0008006" key="4">
    <source>
        <dbReference type="Google" id="ProtNLM"/>
    </source>
</evidence>
<feature type="region of interest" description="Disordered" evidence="1">
    <location>
        <begin position="310"/>
        <end position="371"/>
    </location>
</feature>
<dbReference type="Proteomes" id="UP000250028">
    <property type="component" value="Unassembled WGS sequence"/>
</dbReference>
<evidence type="ECO:0000313" key="2">
    <source>
        <dbReference type="EMBL" id="SSA36092.1"/>
    </source>
</evidence>
<feature type="compositionally biased region" description="Polar residues" evidence="1">
    <location>
        <begin position="115"/>
        <end position="130"/>
    </location>
</feature>
<keyword evidence="3" id="KW-1185">Reference proteome</keyword>
<reference evidence="3" key="1">
    <citation type="submission" date="2016-10" db="EMBL/GenBank/DDBJ databases">
        <authorList>
            <person name="Varghese N."/>
            <person name="Submissions S."/>
        </authorList>
    </citation>
    <scope>NUCLEOTIDE SEQUENCE [LARGE SCALE GENOMIC DNA]</scope>
    <source>
        <strain evidence="3">DSM 22951</strain>
    </source>
</reference>
<dbReference type="AlphaFoldDB" id="A0A2Y9BUQ1"/>
<evidence type="ECO:0000313" key="3">
    <source>
        <dbReference type="Proteomes" id="UP000250028"/>
    </source>
</evidence>
<feature type="compositionally biased region" description="Polar residues" evidence="1">
    <location>
        <begin position="97"/>
        <end position="107"/>
    </location>
</feature>
<organism evidence="2 3">
    <name type="scientific">Branchiibius hedensis</name>
    <dbReference type="NCBI Taxonomy" id="672460"/>
    <lineage>
        <taxon>Bacteria</taxon>
        <taxon>Bacillati</taxon>
        <taxon>Actinomycetota</taxon>
        <taxon>Actinomycetes</taxon>
        <taxon>Micrococcales</taxon>
        <taxon>Dermacoccaceae</taxon>
        <taxon>Branchiibius</taxon>
    </lineage>
</organism>